<dbReference type="Pfam" id="PF00067">
    <property type="entry name" value="p450"/>
    <property type="match status" value="1"/>
</dbReference>
<comment type="caution">
    <text evidence="9">The sequence shown here is derived from an EMBL/GenBank/DDBJ whole genome shotgun (WGS) entry which is preliminary data.</text>
</comment>
<sequence>MSVKKTVLRTVGQLVLRLLTTIDTVAYGRGPRPGVLENRNNPYLWLNRLRAKAPVVRSFATRGWLVLGFKEVQAAFKDPRLSSDMRHNPFLVSLLRAAADGQKIQLLDDPSMLSLDAPDHTRLRKLVSHGFLRKYILSLEPHIKRIVDECLAKVDPGTQFDLMAVLAKPLPAIVIAELLGLPDSDREQFQAWSNELLGLTLIDDPDMVERGNNANNALIEYFTGIIEQKRQAPSQDLIGQLIAAEEEGDRLTAGEMYSTCVLLLLAGHETTTRLIGNGMHALLQNPDQLAQLQQDPSLTPNAVEEMLRYEPPVQMMARFAKQDMDFHGAAIKKNQLVLLVIAAANRDAAENDHPDTFDIHRAHPSHVSFGYGIHLCLGLALARLEAQVAIDALLAKFPDLTLADQTVDWQVGGLVRGMEHLYLETAQQANTAAELSAS</sequence>
<dbReference type="PRINTS" id="PR00385">
    <property type="entry name" value="P450"/>
</dbReference>
<dbReference type="GO" id="GO:0020037">
    <property type="term" value="F:heme binding"/>
    <property type="evidence" value="ECO:0007669"/>
    <property type="project" value="InterPro"/>
</dbReference>
<dbReference type="FunFam" id="1.10.630.10:FF:000018">
    <property type="entry name" value="Cytochrome P450 monooxygenase"/>
    <property type="match status" value="1"/>
</dbReference>
<dbReference type="InterPro" id="IPR017972">
    <property type="entry name" value="Cyt_P450_CS"/>
</dbReference>
<comment type="cofactor">
    <cofactor evidence="1">
        <name>heme</name>
        <dbReference type="ChEBI" id="CHEBI:30413"/>
    </cofactor>
</comment>
<evidence type="ECO:0000256" key="2">
    <source>
        <dbReference type="ARBA" id="ARBA00010617"/>
    </source>
</evidence>
<dbReference type="AlphaFoldDB" id="A0A972W0Q8"/>
<dbReference type="InterPro" id="IPR001128">
    <property type="entry name" value="Cyt_P450"/>
</dbReference>
<reference evidence="9" key="1">
    <citation type="submission" date="2020-05" db="EMBL/GenBank/DDBJ databases">
        <title>Sulfur intermediates as new biogeochemical hubs in an aquatic model microbial ecosystem.</title>
        <authorList>
            <person name="Vigneron A."/>
        </authorList>
    </citation>
    <scope>NUCLEOTIDE SEQUENCE</scope>
    <source>
        <strain evidence="9">Bin.250</strain>
    </source>
</reference>
<dbReference type="PRINTS" id="PR00359">
    <property type="entry name" value="BP450"/>
</dbReference>
<evidence type="ECO:0000313" key="10">
    <source>
        <dbReference type="Proteomes" id="UP000754644"/>
    </source>
</evidence>
<dbReference type="PANTHER" id="PTHR46696">
    <property type="entry name" value="P450, PUTATIVE (EUROFUNG)-RELATED"/>
    <property type="match status" value="1"/>
</dbReference>
<dbReference type="GO" id="GO:0005506">
    <property type="term" value="F:iron ion binding"/>
    <property type="evidence" value="ECO:0007669"/>
    <property type="project" value="InterPro"/>
</dbReference>
<evidence type="ECO:0000256" key="7">
    <source>
        <dbReference type="ARBA" id="ARBA00023033"/>
    </source>
</evidence>
<evidence type="ECO:0000256" key="4">
    <source>
        <dbReference type="ARBA" id="ARBA00022723"/>
    </source>
</evidence>
<keyword evidence="3 8" id="KW-0349">Heme</keyword>
<evidence type="ECO:0000256" key="5">
    <source>
        <dbReference type="ARBA" id="ARBA00023002"/>
    </source>
</evidence>
<evidence type="ECO:0000256" key="1">
    <source>
        <dbReference type="ARBA" id="ARBA00001971"/>
    </source>
</evidence>
<dbReference type="GO" id="GO:0004497">
    <property type="term" value="F:monooxygenase activity"/>
    <property type="evidence" value="ECO:0007669"/>
    <property type="project" value="UniProtKB-KW"/>
</dbReference>
<dbReference type="Gene3D" id="1.10.630.10">
    <property type="entry name" value="Cytochrome P450"/>
    <property type="match status" value="1"/>
</dbReference>
<keyword evidence="7 8" id="KW-0503">Monooxygenase</keyword>
<feature type="non-terminal residue" evidence="9">
    <location>
        <position position="438"/>
    </location>
</feature>
<proteinExistence type="inferred from homology"/>
<dbReference type="InterPro" id="IPR002397">
    <property type="entry name" value="Cyt_P450_B"/>
</dbReference>
<accession>A0A972W0Q8</accession>
<gene>
    <name evidence="9" type="ORF">HQ497_13960</name>
</gene>
<dbReference type="CDD" id="cd11029">
    <property type="entry name" value="CYP107-like"/>
    <property type="match status" value="1"/>
</dbReference>
<dbReference type="Proteomes" id="UP000754644">
    <property type="component" value="Unassembled WGS sequence"/>
</dbReference>
<dbReference type="SUPFAM" id="SSF48264">
    <property type="entry name" value="Cytochrome P450"/>
    <property type="match status" value="1"/>
</dbReference>
<dbReference type="PANTHER" id="PTHR46696:SF1">
    <property type="entry name" value="CYTOCHROME P450 YJIB-RELATED"/>
    <property type="match status" value="1"/>
</dbReference>
<evidence type="ECO:0000313" key="9">
    <source>
        <dbReference type="EMBL" id="NQV66462.1"/>
    </source>
</evidence>
<protein>
    <submittedName>
        <fullName evidence="9">Cytochrome P450</fullName>
    </submittedName>
</protein>
<keyword evidence="4 8" id="KW-0479">Metal-binding</keyword>
<evidence type="ECO:0000256" key="3">
    <source>
        <dbReference type="ARBA" id="ARBA00022617"/>
    </source>
</evidence>
<evidence type="ECO:0000256" key="8">
    <source>
        <dbReference type="RuleBase" id="RU000461"/>
    </source>
</evidence>
<keyword evidence="5 8" id="KW-0560">Oxidoreductase</keyword>
<name>A0A972W0Q8_9GAMM</name>
<evidence type="ECO:0000256" key="6">
    <source>
        <dbReference type="ARBA" id="ARBA00023004"/>
    </source>
</evidence>
<dbReference type="EMBL" id="JABMOJ010000522">
    <property type="protein sequence ID" value="NQV66462.1"/>
    <property type="molecule type" value="Genomic_DNA"/>
</dbReference>
<organism evidence="9 10">
    <name type="scientific">SAR86 cluster bacterium</name>
    <dbReference type="NCBI Taxonomy" id="2030880"/>
    <lineage>
        <taxon>Bacteria</taxon>
        <taxon>Pseudomonadati</taxon>
        <taxon>Pseudomonadota</taxon>
        <taxon>Gammaproteobacteria</taxon>
        <taxon>SAR86 cluster</taxon>
    </lineage>
</organism>
<keyword evidence="6 8" id="KW-0408">Iron</keyword>
<dbReference type="InterPro" id="IPR036396">
    <property type="entry name" value="Cyt_P450_sf"/>
</dbReference>
<comment type="similarity">
    <text evidence="2 8">Belongs to the cytochrome P450 family.</text>
</comment>
<dbReference type="GO" id="GO:0016705">
    <property type="term" value="F:oxidoreductase activity, acting on paired donors, with incorporation or reduction of molecular oxygen"/>
    <property type="evidence" value="ECO:0007669"/>
    <property type="project" value="InterPro"/>
</dbReference>
<dbReference type="PROSITE" id="PS00086">
    <property type="entry name" value="CYTOCHROME_P450"/>
    <property type="match status" value="1"/>
</dbReference>